<dbReference type="Proteomes" id="UP000759131">
    <property type="component" value="Unassembled WGS sequence"/>
</dbReference>
<feature type="non-terminal residue" evidence="9">
    <location>
        <position position="1"/>
    </location>
</feature>
<dbReference type="InterPro" id="IPR012132">
    <property type="entry name" value="GMC_OxRdtase"/>
</dbReference>
<evidence type="ECO:0000259" key="7">
    <source>
        <dbReference type="PROSITE" id="PS00623"/>
    </source>
</evidence>
<keyword evidence="4 5" id="KW-0274">FAD</keyword>
<dbReference type="SUPFAM" id="SSF51905">
    <property type="entry name" value="FAD/NAD(P)-binding domain"/>
    <property type="match status" value="1"/>
</dbReference>
<dbReference type="PIRSF" id="PIRSF000137">
    <property type="entry name" value="Alcohol_oxidase"/>
    <property type="match status" value="1"/>
</dbReference>
<evidence type="ECO:0000259" key="8">
    <source>
        <dbReference type="PROSITE" id="PS00624"/>
    </source>
</evidence>
<proteinExistence type="inferred from homology"/>
<dbReference type="PROSITE" id="PS00623">
    <property type="entry name" value="GMC_OXRED_1"/>
    <property type="match status" value="1"/>
</dbReference>
<dbReference type="SUPFAM" id="SSF54373">
    <property type="entry name" value="FAD-linked reductases, C-terminal domain"/>
    <property type="match status" value="1"/>
</dbReference>
<comment type="similarity">
    <text evidence="2 6">Belongs to the GMC oxidoreductase family.</text>
</comment>
<dbReference type="Pfam" id="PF00732">
    <property type="entry name" value="GMC_oxred_N"/>
    <property type="match status" value="1"/>
</dbReference>
<dbReference type="Gene3D" id="3.30.560.10">
    <property type="entry name" value="Glucose Oxidase, domain 3"/>
    <property type="match status" value="1"/>
</dbReference>
<evidence type="ECO:0000256" key="4">
    <source>
        <dbReference type="ARBA" id="ARBA00022827"/>
    </source>
</evidence>
<dbReference type="PANTHER" id="PTHR11552:SF147">
    <property type="entry name" value="CHOLINE DEHYDROGENASE, MITOCHONDRIAL"/>
    <property type="match status" value="1"/>
</dbReference>
<name>A0A7R9LLM5_9ACAR</name>
<feature type="domain" description="Glucose-methanol-choline oxidoreductase N-terminal" evidence="8">
    <location>
        <begin position="203"/>
        <end position="217"/>
    </location>
</feature>
<evidence type="ECO:0000256" key="2">
    <source>
        <dbReference type="ARBA" id="ARBA00010790"/>
    </source>
</evidence>
<sequence length="447" mass="50274">WVYYYEPNKNYGLQFAGGRVPDQSGKTLGGSSALNVMAFNRGNSRGYDEWAHKYGADGWSYRDVLPVFREWENNTDPRIVYNEPEYHGTHGPIQITTPNNAPTFFQNYYKAFNSLGYKETDINGPNQAGYALIQSFINTAGLKEGTGTVFIDPNPSPDNLHIVCKALVTKILFNGLTAIGVEFIVNDISYTVYANREVIVSAGAFQSPQLLMLSGVGTKQHLNSFNIPVVLDLPVGQNFQNHPEVFLNPILKQQYFSQLINPTPELNVEQLKILSQLYFKHQGTLSTFPTIISYTSTHLNRDKQWPNVEYAILRSSNITFTHVVSLARFKSRGVMKLQSTDPLLPPLIDLNSYLNAEDKANILDAVSQVFYMYERTLLANYLQQLPPFSSIGCPDCPDKQYLYECIEGLKCFIQYNTIAGNHPAGSCRMGAIERPDVVVDPQLRVNH</sequence>
<organism evidence="9">
    <name type="scientific">Medioppia subpectinata</name>
    <dbReference type="NCBI Taxonomy" id="1979941"/>
    <lineage>
        <taxon>Eukaryota</taxon>
        <taxon>Metazoa</taxon>
        <taxon>Ecdysozoa</taxon>
        <taxon>Arthropoda</taxon>
        <taxon>Chelicerata</taxon>
        <taxon>Arachnida</taxon>
        <taxon>Acari</taxon>
        <taxon>Acariformes</taxon>
        <taxon>Sarcoptiformes</taxon>
        <taxon>Oribatida</taxon>
        <taxon>Brachypylina</taxon>
        <taxon>Oppioidea</taxon>
        <taxon>Oppiidae</taxon>
        <taxon>Medioppia</taxon>
    </lineage>
</organism>
<evidence type="ECO:0000256" key="5">
    <source>
        <dbReference type="PIRSR" id="PIRSR000137-2"/>
    </source>
</evidence>
<keyword evidence="3 6" id="KW-0285">Flavoprotein</keyword>
<feature type="binding site" evidence="5">
    <location>
        <position position="168"/>
    </location>
    <ligand>
        <name>FAD</name>
        <dbReference type="ChEBI" id="CHEBI:57692"/>
    </ligand>
</feature>
<comment type="cofactor">
    <cofactor evidence="1 5">
        <name>FAD</name>
        <dbReference type="ChEBI" id="CHEBI:57692"/>
    </cofactor>
</comment>
<dbReference type="EMBL" id="OC884875">
    <property type="protein sequence ID" value="CAD7643958.1"/>
    <property type="molecule type" value="Genomic_DNA"/>
</dbReference>
<dbReference type="PROSITE" id="PS00624">
    <property type="entry name" value="GMC_OXRED_2"/>
    <property type="match status" value="1"/>
</dbReference>
<feature type="domain" description="Glucose-methanol-choline oxidoreductase N-terminal" evidence="7">
    <location>
        <begin position="25"/>
        <end position="48"/>
    </location>
</feature>
<dbReference type="InterPro" id="IPR000172">
    <property type="entry name" value="GMC_OxRdtase_N"/>
</dbReference>
<evidence type="ECO:0000256" key="6">
    <source>
        <dbReference type="RuleBase" id="RU003968"/>
    </source>
</evidence>
<dbReference type="InterPro" id="IPR036188">
    <property type="entry name" value="FAD/NAD-bd_sf"/>
</dbReference>
<dbReference type="GO" id="GO:0050660">
    <property type="term" value="F:flavin adenine dinucleotide binding"/>
    <property type="evidence" value="ECO:0007669"/>
    <property type="project" value="InterPro"/>
</dbReference>
<evidence type="ECO:0000313" key="9">
    <source>
        <dbReference type="EMBL" id="CAD7643958.1"/>
    </source>
</evidence>
<dbReference type="GO" id="GO:0016614">
    <property type="term" value="F:oxidoreductase activity, acting on CH-OH group of donors"/>
    <property type="evidence" value="ECO:0007669"/>
    <property type="project" value="InterPro"/>
</dbReference>
<dbReference type="EMBL" id="CAJPIZ010030300">
    <property type="protein sequence ID" value="CAG2119893.1"/>
    <property type="molecule type" value="Genomic_DNA"/>
</dbReference>
<dbReference type="InterPro" id="IPR007867">
    <property type="entry name" value="GMC_OxRtase_C"/>
</dbReference>
<reference evidence="9" key="1">
    <citation type="submission" date="2020-11" db="EMBL/GenBank/DDBJ databases">
        <authorList>
            <person name="Tran Van P."/>
        </authorList>
    </citation>
    <scope>NUCLEOTIDE SEQUENCE</scope>
</reference>
<evidence type="ECO:0000256" key="1">
    <source>
        <dbReference type="ARBA" id="ARBA00001974"/>
    </source>
</evidence>
<accession>A0A7R9LLM5</accession>
<evidence type="ECO:0000313" key="10">
    <source>
        <dbReference type="Proteomes" id="UP000759131"/>
    </source>
</evidence>
<gene>
    <name evidence="9" type="ORF">OSB1V03_LOCUS19840</name>
</gene>
<keyword evidence="10" id="KW-1185">Reference proteome</keyword>
<dbReference type="Pfam" id="PF05199">
    <property type="entry name" value="GMC_oxred_C"/>
    <property type="match status" value="1"/>
</dbReference>
<dbReference type="AlphaFoldDB" id="A0A7R9LLM5"/>
<dbReference type="OrthoDB" id="6511838at2759"/>
<evidence type="ECO:0000256" key="3">
    <source>
        <dbReference type="ARBA" id="ARBA00022630"/>
    </source>
</evidence>
<protein>
    <recommendedName>
        <fullName evidence="7 8">Glucose-methanol-choline oxidoreductase N-terminal domain-containing protein</fullName>
    </recommendedName>
</protein>
<dbReference type="Gene3D" id="3.50.50.60">
    <property type="entry name" value="FAD/NAD(P)-binding domain"/>
    <property type="match status" value="1"/>
</dbReference>
<dbReference type="PANTHER" id="PTHR11552">
    <property type="entry name" value="GLUCOSE-METHANOL-CHOLINE GMC OXIDOREDUCTASE"/>
    <property type="match status" value="1"/>
</dbReference>